<dbReference type="EMBL" id="BNCD01000042">
    <property type="protein sequence ID" value="GHH88754.1"/>
    <property type="molecule type" value="Genomic_DNA"/>
</dbReference>
<name>A0A919GR04_9ACTN</name>
<dbReference type="InterPro" id="IPR012223">
    <property type="entry name" value="TEII"/>
</dbReference>
<dbReference type="Pfam" id="PF00975">
    <property type="entry name" value="Thioesterase"/>
    <property type="match status" value="1"/>
</dbReference>
<protein>
    <submittedName>
        <fullName evidence="3">Thioesterase</fullName>
    </submittedName>
</protein>
<comment type="similarity">
    <text evidence="1">Belongs to the thioesterase family.</text>
</comment>
<evidence type="ECO:0000256" key="1">
    <source>
        <dbReference type="ARBA" id="ARBA00007169"/>
    </source>
</evidence>
<organism evidence="3 4">
    <name type="scientific">Streptomyces sulfonofaciens</name>
    <dbReference type="NCBI Taxonomy" id="68272"/>
    <lineage>
        <taxon>Bacteria</taxon>
        <taxon>Bacillati</taxon>
        <taxon>Actinomycetota</taxon>
        <taxon>Actinomycetes</taxon>
        <taxon>Kitasatosporales</taxon>
        <taxon>Streptomycetaceae</taxon>
        <taxon>Streptomyces</taxon>
    </lineage>
</organism>
<dbReference type="InterPro" id="IPR001031">
    <property type="entry name" value="Thioesterase"/>
</dbReference>
<keyword evidence="4" id="KW-1185">Reference proteome</keyword>
<dbReference type="SUPFAM" id="SSF53474">
    <property type="entry name" value="alpha/beta-Hydrolases"/>
    <property type="match status" value="1"/>
</dbReference>
<dbReference type="PANTHER" id="PTHR11487">
    <property type="entry name" value="THIOESTERASE"/>
    <property type="match status" value="1"/>
</dbReference>
<reference evidence="3" key="2">
    <citation type="submission" date="2020-09" db="EMBL/GenBank/DDBJ databases">
        <authorList>
            <person name="Sun Q."/>
            <person name="Ohkuma M."/>
        </authorList>
    </citation>
    <scope>NUCLEOTIDE SEQUENCE</scope>
    <source>
        <strain evidence="3">JCM 5069</strain>
    </source>
</reference>
<dbReference type="Gene3D" id="3.40.50.1820">
    <property type="entry name" value="alpha/beta hydrolase"/>
    <property type="match status" value="1"/>
</dbReference>
<sequence length="256" mass="28138">MTYVRDRAAWIRVFHEAPPTAPRLFCFPHAGGAASYYFPLSRTLSPGAGVRAVQYPGRQDRFAETAIEDLHVMAEEAARFIVEEEGAPPVLFGHSMGALLAFETAKTLERRYGLVPARLLVSGMQAPSRRVGLAHADQEDALLAELRVLQGTDEEVLADDELRALFLTTLRSDYRAVAAYRSDTRPVSCPITALIGRDDPLVPQDDVPHWAGHTSAGFSLRAFEGGHFYLDDFPPEVAAAIRDELLLARPPATEAR</sequence>
<proteinExistence type="inferred from homology"/>
<evidence type="ECO:0000259" key="2">
    <source>
        <dbReference type="Pfam" id="PF00975"/>
    </source>
</evidence>
<dbReference type="RefSeq" id="WP_189939092.1">
    <property type="nucleotide sequence ID" value="NZ_BNCD01000042.1"/>
</dbReference>
<dbReference type="InterPro" id="IPR029058">
    <property type="entry name" value="AB_hydrolase_fold"/>
</dbReference>
<dbReference type="AlphaFoldDB" id="A0A919GR04"/>
<evidence type="ECO:0000313" key="3">
    <source>
        <dbReference type="EMBL" id="GHH88754.1"/>
    </source>
</evidence>
<comment type="caution">
    <text evidence="3">The sequence shown here is derived from an EMBL/GenBank/DDBJ whole genome shotgun (WGS) entry which is preliminary data.</text>
</comment>
<reference evidence="3" key="1">
    <citation type="journal article" date="2014" name="Int. J. Syst. Evol. Microbiol.">
        <title>Complete genome sequence of Corynebacterium casei LMG S-19264T (=DSM 44701T), isolated from a smear-ripened cheese.</title>
        <authorList>
            <consortium name="US DOE Joint Genome Institute (JGI-PGF)"/>
            <person name="Walter F."/>
            <person name="Albersmeier A."/>
            <person name="Kalinowski J."/>
            <person name="Ruckert C."/>
        </authorList>
    </citation>
    <scope>NUCLEOTIDE SEQUENCE</scope>
    <source>
        <strain evidence="3">JCM 5069</strain>
    </source>
</reference>
<dbReference type="PANTHER" id="PTHR11487:SF0">
    <property type="entry name" value="S-ACYL FATTY ACID SYNTHASE THIOESTERASE, MEDIUM CHAIN"/>
    <property type="match status" value="1"/>
</dbReference>
<dbReference type="GO" id="GO:0008610">
    <property type="term" value="P:lipid biosynthetic process"/>
    <property type="evidence" value="ECO:0007669"/>
    <property type="project" value="TreeGrafter"/>
</dbReference>
<gene>
    <name evidence="3" type="ORF">GCM10018793_69650</name>
</gene>
<accession>A0A919GR04</accession>
<evidence type="ECO:0000313" key="4">
    <source>
        <dbReference type="Proteomes" id="UP000603708"/>
    </source>
</evidence>
<feature type="domain" description="Thioesterase" evidence="2">
    <location>
        <begin position="23"/>
        <end position="243"/>
    </location>
</feature>
<dbReference type="Proteomes" id="UP000603708">
    <property type="component" value="Unassembled WGS sequence"/>
</dbReference>